<dbReference type="Proteomes" id="UP000287166">
    <property type="component" value="Unassembled WGS sequence"/>
</dbReference>
<keyword evidence="2" id="KW-1133">Transmembrane helix</keyword>
<dbReference type="STRING" id="139825.A0A401GNH6"/>
<evidence type="ECO:0000256" key="1">
    <source>
        <dbReference type="SAM" id="MobiDB-lite"/>
    </source>
</evidence>
<evidence type="ECO:0000256" key="2">
    <source>
        <dbReference type="SAM" id="Phobius"/>
    </source>
</evidence>
<proteinExistence type="predicted"/>
<dbReference type="EMBL" id="BFAD01000005">
    <property type="protein sequence ID" value="GBE83752.1"/>
    <property type="molecule type" value="Genomic_DNA"/>
</dbReference>
<protein>
    <submittedName>
        <fullName evidence="3">Uncharacterized protein</fullName>
    </submittedName>
</protein>
<comment type="caution">
    <text evidence="3">The sequence shown here is derived from an EMBL/GenBank/DDBJ whole genome shotgun (WGS) entry which is preliminary data.</text>
</comment>
<dbReference type="InParanoid" id="A0A401GNH6"/>
<feature type="compositionally biased region" description="Polar residues" evidence="1">
    <location>
        <begin position="251"/>
        <end position="261"/>
    </location>
</feature>
<dbReference type="RefSeq" id="XP_027614665.1">
    <property type="nucleotide sequence ID" value="XM_027758864.1"/>
</dbReference>
<dbReference type="GeneID" id="38780669"/>
<dbReference type="OrthoDB" id="3267359at2759"/>
<keyword evidence="2" id="KW-0472">Membrane</keyword>
<reference evidence="3 4" key="1">
    <citation type="journal article" date="2018" name="Sci. Rep.">
        <title>Genome sequence of the cauliflower mushroom Sparassis crispa (Hanabiratake) and its association with beneficial usage.</title>
        <authorList>
            <person name="Kiyama R."/>
            <person name="Furutani Y."/>
            <person name="Kawaguchi K."/>
            <person name="Nakanishi T."/>
        </authorList>
    </citation>
    <scope>NUCLEOTIDE SEQUENCE [LARGE SCALE GENOMIC DNA]</scope>
</reference>
<evidence type="ECO:0000313" key="4">
    <source>
        <dbReference type="Proteomes" id="UP000287166"/>
    </source>
</evidence>
<keyword evidence="4" id="KW-1185">Reference proteome</keyword>
<evidence type="ECO:0000313" key="3">
    <source>
        <dbReference type="EMBL" id="GBE83752.1"/>
    </source>
</evidence>
<gene>
    <name evidence="3" type="ORF">SCP_0508080</name>
</gene>
<organism evidence="3 4">
    <name type="scientific">Sparassis crispa</name>
    <dbReference type="NCBI Taxonomy" id="139825"/>
    <lineage>
        <taxon>Eukaryota</taxon>
        <taxon>Fungi</taxon>
        <taxon>Dikarya</taxon>
        <taxon>Basidiomycota</taxon>
        <taxon>Agaricomycotina</taxon>
        <taxon>Agaricomycetes</taxon>
        <taxon>Polyporales</taxon>
        <taxon>Sparassidaceae</taxon>
        <taxon>Sparassis</taxon>
    </lineage>
</organism>
<sequence>MQTSHLIGKKRKTSMWNAFLHKEVRTLNQALPAGIAHKKSSTYTHEISRKWHSMSGEEKIEATKDEIKALEEIRAMKVTVQHNVPLNVFHNAHATLANIQWELDMLWECMGTEALLVSVHQGKLRFKTPMDFVLKMEAYCVSGIEGVVTNHVKNLLALKAKTAALIMQKLNEVAHPTEILRMYYNNFGEHITICYGIVVENWPLTEFKCHSQITSRTEVEFKDWQDGEFQKRIGMMDIEADDDEDGEPTEAPQTGAQAVNTEDITSPADILPSTSPLFLLLVVILSCYTILYL</sequence>
<accession>A0A401GNH6</accession>
<feature type="region of interest" description="Disordered" evidence="1">
    <location>
        <begin position="240"/>
        <end position="261"/>
    </location>
</feature>
<dbReference type="AlphaFoldDB" id="A0A401GNH6"/>
<feature type="transmembrane region" description="Helical" evidence="2">
    <location>
        <begin position="270"/>
        <end position="291"/>
    </location>
</feature>
<keyword evidence="2" id="KW-0812">Transmembrane</keyword>
<name>A0A401GNH6_9APHY</name>